<reference evidence="1 2" key="1">
    <citation type="journal article" date="2019" name="Nat. Ecol. Evol.">
        <title>Megaphylogeny resolves global patterns of mushroom evolution.</title>
        <authorList>
            <person name="Varga T."/>
            <person name="Krizsan K."/>
            <person name="Foldi C."/>
            <person name="Dima B."/>
            <person name="Sanchez-Garcia M."/>
            <person name="Sanchez-Ramirez S."/>
            <person name="Szollosi G.J."/>
            <person name="Szarkandi J.G."/>
            <person name="Papp V."/>
            <person name="Albert L."/>
            <person name="Andreopoulos W."/>
            <person name="Angelini C."/>
            <person name="Antonin V."/>
            <person name="Barry K.W."/>
            <person name="Bougher N.L."/>
            <person name="Buchanan P."/>
            <person name="Buyck B."/>
            <person name="Bense V."/>
            <person name="Catcheside P."/>
            <person name="Chovatia M."/>
            <person name="Cooper J."/>
            <person name="Damon W."/>
            <person name="Desjardin D."/>
            <person name="Finy P."/>
            <person name="Geml J."/>
            <person name="Haridas S."/>
            <person name="Hughes K."/>
            <person name="Justo A."/>
            <person name="Karasinski D."/>
            <person name="Kautmanova I."/>
            <person name="Kiss B."/>
            <person name="Kocsube S."/>
            <person name="Kotiranta H."/>
            <person name="LaButti K.M."/>
            <person name="Lechner B.E."/>
            <person name="Liimatainen K."/>
            <person name="Lipzen A."/>
            <person name="Lukacs Z."/>
            <person name="Mihaltcheva S."/>
            <person name="Morgado L.N."/>
            <person name="Niskanen T."/>
            <person name="Noordeloos M.E."/>
            <person name="Ohm R.A."/>
            <person name="Ortiz-Santana B."/>
            <person name="Ovrebo C."/>
            <person name="Racz N."/>
            <person name="Riley R."/>
            <person name="Savchenko A."/>
            <person name="Shiryaev A."/>
            <person name="Soop K."/>
            <person name="Spirin V."/>
            <person name="Szebenyi C."/>
            <person name="Tomsovsky M."/>
            <person name="Tulloss R.E."/>
            <person name="Uehling J."/>
            <person name="Grigoriev I.V."/>
            <person name="Vagvolgyi C."/>
            <person name="Papp T."/>
            <person name="Martin F.M."/>
            <person name="Miettinen O."/>
            <person name="Hibbett D.S."/>
            <person name="Nagy L.G."/>
        </authorList>
    </citation>
    <scope>NUCLEOTIDE SEQUENCE [LARGE SCALE GENOMIC DNA]</scope>
    <source>
        <strain evidence="1 2">NL-1719</strain>
    </source>
</reference>
<keyword evidence="2" id="KW-1185">Reference proteome</keyword>
<organism evidence="1 2">
    <name type="scientific">Pluteus cervinus</name>
    <dbReference type="NCBI Taxonomy" id="181527"/>
    <lineage>
        <taxon>Eukaryota</taxon>
        <taxon>Fungi</taxon>
        <taxon>Dikarya</taxon>
        <taxon>Basidiomycota</taxon>
        <taxon>Agaricomycotina</taxon>
        <taxon>Agaricomycetes</taxon>
        <taxon>Agaricomycetidae</taxon>
        <taxon>Agaricales</taxon>
        <taxon>Pluteineae</taxon>
        <taxon>Pluteaceae</taxon>
        <taxon>Pluteus</taxon>
    </lineage>
</organism>
<dbReference type="Proteomes" id="UP000308600">
    <property type="component" value="Unassembled WGS sequence"/>
</dbReference>
<proteinExistence type="predicted"/>
<protein>
    <submittedName>
        <fullName evidence="1">Uncharacterized protein</fullName>
    </submittedName>
</protein>
<evidence type="ECO:0000313" key="1">
    <source>
        <dbReference type="EMBL" id="TFK65506.1"/>
    </source>
</evidence>
<gene>
    <name evidence="1" type="ORF">BDN72DRAFT_962472</name>
</gene>
<name>A0ACD3AIZ0_9AGAR</name>
<evidence type="ECO:0000313" key="2">
    <source>
        <dbReference type="Proteomes" id="UP000308600"/>
    </source>
</evidence>
<sequence>MQAASAFLPYPTTPTGPQRMVTAHTAPHNLYSFQPFNSSPLASPRTPQRPPAAAPSMVAVTEARRRASYKSRTSHSYNSFGAGSSSQAQNRTSPSAFPPSSPGSNPFLNPDAPGASPPIFSGSFGTEKALLRNQFKAKCLERAVQARRKAIQGKRLTQAGSDFGFSSSDGPDEMMDADDEEDDMLEDELFRRIMVQADKRAKNAYDISFSREFGSSFDPSLEEADTWEADINGTPPRPSPRLGLRKERSIEEEAAEIDFTPVDLDDEELEVYAEECARQAALRDFEDLPEEVLFGPWSDFEDDSAAASKGPEEMDMDL</sequence>
<dbReference type="EMBL" id="ML208434">
    <property type="protein sequence ID" value="TFK65506.1"/>
    <property type="molecule type" value="Genomic_DNA"/>
</dbReference>
<accession>A0ACD3AIZ0</accession>